<dbReference type="Proteomes" id="UP000094112">
    <property type="component" value="Unassembled WGS sequence"/>
</dbReference>
<dbReference type="EMBL" id="KV454208">
    <property type="protein sequence ID" value="ODQ61809.1"/>
    <property type="molecule type" value="Genomic_DNA"/>
</dbReference>
<keyword evidence="1" id="KW-0175">Coiled coil</keyword>
<dbReference type="GeneID" id="30201553"/>
<dbReference type="RefSeq" id="XP_019041016.1">
    <property type="nucleotide sequence ID" value="XM_019184307.1"/>
</dbReference>
<protein>
    <submittedName>
        <fullName evidence="3">Uncharacterized protein</fullName>
    </submittedName>
</protein>
<dbReference type="OrthoDB" id="3979953at2759"/>
<feature type="coiled-coil region" evidence="1">
    <location>
        <begin position="105"/>
        <end position="135"/>
    </location>
</feature>
<gene>
    <name evidence="3" type="ORF">WICANDRAFT_76000</name>
</gene>
<accession>A0A1E3P8S5</accession>
<reference evidence="3 4" key="1">
    <citation type="journal article" date="2016" name="Proc. Natl. Acad. Sci. U.S.A.">
        <title>Comparative genomics of biotechnologically important yeasts.</title>
        <authorList>
            <person name="Riley R."/>
            <person name="Haridas S."/>
            <person name="Wolfe K.H."/>
            <person name="Lopes M.R."/>
            <person name="Hittinger C.T."/>
            <person name="Goeker M."/>
            <person name="Salamov A.A."/>
            <person name="Wisecaver J.H."/>
            <person name="Long T.M."/>
            <person name="Calvey C.H."/>
            <person name="Aerts A.L."/>
            <person name="Barry K.W."/>
            <person name="Choi C."/>
            <person name="Clum A."/>
            <person name="Coughlan A.Y."/>
            <person name="Deshpande S."/>
            <person name="Douglass A.P."/>
            <person name="Hanson S.J."/>
            <person name="Klenk H.-P."/>
            <person name="LaButti K.M."/>
            <person name="Lapidus A."/>
            <person name="Lindquist E.A."/>
            <person name="Lipzen A.M."/>
            <person name="Meier-Kolthoff J.P."/>
            <person name="Ohm R.A."/>
            <person name="Otillar R.P."/>
            <person name="Pangilinan J.L."/>
            <person name="Peng Y."/>
            <person name="Rokas A."/>
            <person name="Rosa C.A."/>
            <person name="Scheuner C."/>
            <person name="Sibirny A.A."/>
            <person name="Slot J.C."/>
            <person name="Stielow J.B."/>
            <person name="Sun H."/>
            <person name="Kurtzman C.P."/>
            <person name="Blackwell M."/>
            <person name="Grigoriev I.V."/>
            <person name="Jeffries T.W."/>
        </authorList>
    </citation>
    <scope>NUCLEOTIDE SEQUENCE [LARGE SCALE GENOMIC DNA]</scope>
    <source>
        <strain evidence="4">ATCC 58044 / CBS 1984 / NCYC 433 / NRRL Y-366-8</strain>
    </source>
</reference>
<dbReference type="AlphaFoldDB" id="A0A1E3P8S5"/>
<keyword evidence="4" id="KW-1185">Reference proteome</keyword>
<evidence type="ECO:0000256" key="2">
    <source>
        <dbReference type="SAM" id="MobiDB-lite"/>
    </source>
</evidence>
<evidence type="ECO:0000313" key="4">
    <source>
        <dbReference type="Proteomes" id="UP000094112"/>
    </source>
</evidence>
<sequence>MVKPATQRRRNKVYQQQLQAQQAQQAQQAAKQKEDEIGGMHDEADVMSFRSAATHRFLLNQELIENVTEKWVHTDAIVKPKPFAHFQTTKENIDEIKDELYFGNVKLMRQKLEKLEKELEEVKKEQESIDEKTNNKIIREVVDQLSNAFVNRDSSNFENFEKTVQEKINKPLVDHLYEIKSFPQINNDTAQAPPNYWEELAKAKEEQAAQAAASLNNHLVMTDHSYMQEPVQNVQEQLQYVEAPPAFGNDDLNMMDDVGFGLHSTLDDQDFLSQIDHSME</sequence>
<name>A0A1E3P8S5_WICAA</name>
<evidence type="ECO:0000256" key="1">
    <source>
        <dbReference type="SAM" id="Coils"/>
    </source>
</evidence>
<organism evidence="3 4">
    <name type="scientific">Wickerhamomyces anomalus (strain ATCC 58044 / CBS 1984 / NCYC 433 / NRRL Y-366-8)</name>
    <name type="common">Yeast</name>
    <name type="synonym">Hansenula anomala</name>
    <dbReference type="NCBI Taxonomy" id="683960"/>
    <lineage>
        <taxon>Eukaryota</taxon>
        <taxon>Fungi</taxon>
        <taxon>Dikarya</taxon>
        <taxon>Ascomycota</taxon>
        <taxon>Saccharomycotina</taxon>
        <taxon>Saccharomycetes</taxon>
        <taxon>Phaffomycetales</taxon>
        <taxon>Wickerhamomycetaceae</taxon>
        <taxon>Wickerhamomyces</taxon>
    </lineage>
</organism>
<feature type="region of interest" description="Disordered" evidence="2">
    <location>
        <begin position="1"/>
        <end position="36"/>
    </location>
</feature>
<dbReference type="STRING" id="683960.A0A1E3P8S5"/>
<feature type="compositionally biased region" description="Low complexity" evidence="2">
    <location>
        <begin position="15"/>
        <end position="30"/>
    </location>
</feature>
<feature type="compositionally biased region" description="Basic residues" evidence="2">
    <location>
        <begin position="1"/>
        <end position="12"/>
    </location>
</feature>
<proteinExistence type="predicted"/>
<evidence type="ECO:0000313" key="3">
    <source>
        <dbReference type="EMBL" id="ODQ61809.1"/>
    </source>
</evidence>